<sequence length="134" mass="15602">MKTFHAEYPVHYCDPGRIAGRNEYYSMWMSFARCRQISTNGKPFSEYKHRIPFSWVDKVEVVGKAELSLVAFQYPSPLYAAAPGSFVTIFCSRDTYEVFVNGEKTHTFNHRYSYLEQIDVLDIRGDVHLTFVQP</sequence>
<dbReference type="GO" id="GO:2000562">
    <property type="term" value="P:negative regulation of CD4-positive, alpha-beta T cell proliferation"/>
    <property type="evidence" value="ECO:0007669"/>
    <property type="project" value="TreeGrafter"/>
</dbReference>
<organism evidence="4 5">
    <name type="scientific">Labeo rohita</name>
    <name type="common">Indian major carp</name>
    <name type="synonym">Cyprinus rohita</name>
    <dbReference type="NCBI Taxonomy" id="84645"/>
    <lineage>
        <taxon>Eukaryota</taxon>
        <taxon>Metazoa</taxon>
        <taxon>Chordata</taxon>
        <taxon>Craniata</taxon>
        <taxon>Vertebrata</taxon>
        <taxon>Euteleostomi</taxon>
        <taxon>Actinopterygii</taxon>
        <taxon>Neopterygii</taxon>
        <taxon>Teleostei</taxon>
        <taxon>Ostariophysi</taxon>
        <taxon>Cypriniformes</taxon>
        <taxon>Cyprinidae</taxon>
        <taxon>Labeoninae</taxon>
        <taxon>Labeonini</taxon>
        <taxon>Labeo</taxon>
    </lineage>
</organism>
<comment type="caution">
    <text evidence="4">The sequence shown here is derived from an EMBL/GenBank/DDBJ whole genome shotgun (WGS) entry which is preliminary data.</text>
</comment>
<dbReference type="AlphaFoldDB" id="A0A498MSC0"/>
<proteinExistence type="predicted"/>
<dbReference type="EMBL" id="QBIY01012560">
    <property type="protein sequence ID" value="RXN23611.1"/>
    <property type="molecule type" value="Genomic_DNA"/>
</dbReference>
<dbReference type="GO" id="GO:0030246">
    <property type="term" value="F:carbohydrate binding"/>
    <property type="evidence" value="ECO:0007669"/>
    <property type="project" value="UniProtKB-UniRule"/>
</dbReference>
<gene>
    <name evidence="4" type="ORF">ROHU_022725</name>
</gene>
<evidence type="ECO:0000256" key="1">
    <source>
        <dbReference type="ARBA" id="ARBA00022734"/>
    </source>
</evidence>
<dbReference type="PANTHER" id="PTHR11346:SF80">
    <property type="entry name" value="GALECTIN-9C"/>
    <property type="match status" value="1"/>
</dbReference>
<dbReference type="GO" id="GO:0010628">
    <property type="term" value="P:positive regulation of gene expression"/>
    <property type="evidence" value="ECO:0007669"/>
    <property type="project" value="TreeGrafter"/>
</dbReference>
<dbReference type="Pfam" id="PF00337">
    <property type="entry name" value="Gal-bind_lectin"/>
    <property type="match status" value="2"/>
</dbReference>
<dbReference type="GO" id="GO:0005634">
    <property type="term" value="C:nucleus"/>
    <property type="evidence" value="ECO:0007669"/>
    <property type="project" value="TreeGrafter"/>
</dbReference>
<dbReference type="PANTHER" id="PTHR11346">
    <property type="entry name" value="GALECTIN"/>
    <property type="match status" value="1"/>
</dbReference>
<dbReference type="InterPro" id="IPR013320">
    <property type="entry name" value="ConA-like_dom_sf"/>
</dbReference>
<dbReference type="GO" id="GO:0016936">
    <property type="term" value="F:galactoside binding"/>
    <property type="evidence" value="ECO:0007669"/>
    <property type="project" value="TreeGrafter"/>
</dbReference>
<reference evidence="4 5" key="1">
    <citation type="submission" date="2018-03" db="EMBL/GenBank/DDBJ databases">
        <title>Draft genome sequence of Rohu Carp (Labeo rohita).</title>
        <authorList>
            <person name="Das P."/>
            <person name="Kushwaha B."/>
            <person name="Joshi C.G."/>
            <person name="Kumar D."/>
            <person name="Nagpure N.S."/>
            <person name="Sahoo L."/>
            <person name="Das S.P."/>
            <person name="Bit A."/>
            <person name="Patnaik S."/>
            <person name="Meher P.K."/>
            <person name="Jayasankar P."/>
            <person name="Koringa P.G."/>
            <person name="Patel N.V."/>
            <person name="Hinsu A.T."/>
            <person name="Kumar R."/>
            <person name="Pandey M."/>
            <person name="Agarwal S."/>
            <person name="Srivastava S."/>
            <person name="Singh M."/>
            <person name="Iquebal M.A."/>
            <person name="Jaiswal S."/>
            <person name="Angadi U.B."/>
            <person name="Kumar N."/>
            <person name="Raza M."/>
            <person name="Shah T.M."/>
            <person name="Rai A."/>
            <person name="Jena J.K."/>
        </authorList>
    </citation>
    <scope>NUCLEOTIDE SEQUENCE [LARGE SCALE GENOMIC DNA]</scope>
    <source>
        <strain evidence="4">DASCIFA01</strain>
        <tissue evidence="4">Testis</tissue>
    </source>
</reference>
<dbReference type="SUPFAM" id="SSF49899">
    <property type="entry name" value="Concanavalin A-like lectins/glucanases"/>
    <property type="match status" value="2"/>
</dbReference>
<keyword evidence="5" id="KW-1185">Reference proteome</keyword>
<evidence type="ECO:0000313" key="5">
    <source>
        <dbReference type="Proteomes" id="UP000290572"/>
    </source>
</evidence>
<dbReference type="InterPro" id="IPR044156">
    <property type="entry name" value="Galectin-like"/>
</dbReference>
<dbReference type="GO" id="GO:0032689">
    <property type="term" value="P:negative regulation of type II interferon production"/>
    <property type="evidence" value="ECO:0007669"/>
    <property type="project" value="TreeGrafter"/>
</dbReference>
<keyword evidence="1 2" id="KW-0430">Lectin</keyword>
<evidence type="ECO:0000313" key="4">
    <source>
        <dbReference type="EMBL" id="RXN23611.1"/>
    </source>
</evidence>
<protein>
    <recommendedName>
        <fullName evidence="2">Galectin</fullName>
    </recommendedName>
</protein>
<dbReference type="PROSITE" id="PS51304">
    <property type="entry name" value="GALECTIN"/>
    <property type="match status" value="1"/>
</dbReference>
<evidence type="ECO:0000259" key="3">
    <source>
        <dbReference type="PROSITE" id="PS51304"/>
    </source>
</evidence>
<dbReference type="InterPro" id="IPR001079">
    <property type="entry name" value="Galectin_CRD"/>
</dbReference>
<feature type="domain" description="Galectin" evidence="3">
    <location>
        <begin position="1"/>
        <end position="134"/>
    </location>
</feature>
<dbReference type="Proteomes" id="UP000290572">
    <property type="component" value="Unassembled WGS sequence"/>
</dbReference>
<evidence type="ECO:0000256" key="2">
    <source>
        <dbReference type="RuleBase" id="RU102079"/>
    </source>
</evidence>
<accession>A0A498MSC0</accession>
<name>A0A498MSC0_LABRO</name>
<dbReference type="Gene3D" id="2.60.120.200">
    <property type="match status" value="2"/>
</dbReference>
<dbReference type="GO" id="GO:0005829">
    <property type="term" value="C:cytosol"/>
    <property type="evidence" value="ECO:0007669"/>
    <property type="project" value="TreeGrafter"/>
</dbReference>